<keyword evidence="3" id="KW-1185">Reference proteome</keyword>
<keyword evidence="1" id="KW-0472">Membrane</keyword>
<feature type="transmembrane region" description="Helical" evidence="1">
    <location>
        <begin position="35"/>
        <end position="52"/>
    </location>
</feature>
<sequence length="93" mass="10882">MRSMLDGRQLRRVNLGIISPREIYLRTTGEEQNNFLLSIVRVFLLVTLYYFIECLNRVRPLRQPVDYDTPNMNTQREVNASKQVLFTSSLTSA</sequence>
<name>A0A1J1IQ67_9DIPT</name>
<keyword evidence="1" id="KW-1133">Transmembrane helix</keyword>
<dbReference type="AlphaFoldDB" id="A0A1J1IQ67"/>
<organism evidence="2 3">
    <name type="scientific">Clunio marinus</name>
    <dbReference type="NCBI Taxonomy" id="568069"/>
    <lineage>
        <taxon>Eukaryota</taxon>
        <taxon>Metazoa</taxon>
        <taxon>Ecdysozoa</taxon>
        <taxon>Arthropoda</taxon>
        <taxon>Hexapoda</taxon>
        <taxon>Insecta</taxon>
        <taxon>Pterygota</taxon>
        <taxon>Neoptera</taxon>
        <taxon>Endopterygota</taxon>
        <taxon>Diptera</taxon>
        <taxon>Nematocera</taxon>
        <taxon>Chironomoidea</taxon>
        <taxon>Chironomidae</taxon>
        <taxon>Clunio</taxon>
    </lineage>
</organism>
<dbReference type="Proteomes" id="UP000183832">
    <property type="component" value="Unassembled WGS sequence"/>
</dbReference>
<keyword evidence="1" id="KW-0812">Transmembrane</keyword>
<proteinExistence type="predicted"/>
<accession>A0A1J1IQ67</accession>
<evidence type="ECO:0000313" key="3">
    <source>
        <dbReference type="Proteomes" id="UP000183832"/>
    </source>
</evidence>
<evidence type="ECO:0000256" key="1">
    <source>
        <dbReference type="SAM" id="Phobius"/>
    </source>
</evidence>
<protein>
    <submittedName>
        <fullName evidence="2">CLUMA_CG014744, isoform A</fullName>
    </submittedName>
</protein>
<reference evidence="2 3" key="1">
    <citation type="submission" date="2015-04" db="EMBL/GenBank/DDBJ databases">
        <authorList>
            <person name="Syromyatnikov M.Y."/>
            <person name="Popov V.N."/>
        </authorList>
    </citation>
    <scope>NUCLEOTIDE SEQUENCE [LARGE SCALE GENOMIC DNA]</scope>
</reference>
<evidence type="ECO:0000313" key="2">
    <source>
        <dbReference type="EMBL" id="CRL01238.1"/>
    </source>
</evidence>
<gene>
    <name evidence="2" type="ORF">CLUMA_CG014744</name>
</gene>
<dbReference type="EMBL" id="CVRI01000055">
    <property type="protein sequence ID" value="CRL01238.1"/>
    <property type="molecule type" value="Genomic_DNA"/>
</dbReference>